<keyword evidence="5 7" id="KW-1133">Transmembrane helix</keyword>
<evidence type="ECO:0000313" key="11">
    <source>
        <dbReference type="Proteomes" id="UP000198634"/>
    </source>
</evidence>
<keyword evidence="4 7" id="KW-0812">Transmembrane</keyword>
<evidence type="ECO:0000313" key="10">
    <source>
        <dbReference type="EMBL" id="SEQ08961.1"/>
    </source>
</evidence>
<reference evidence="10 11" key="1">
    <citation type="submission" date="2016-10" db="EMBL/GenBank/DDBJ databases">
        <authorList>
            <person name="de Groot N.N."/>
        </authorList>
    </citation>
    <scope>NUCLEOTIDE SEQUENCE [LARGE SCALE GENOMIC DNA]</scope>
    <source>
        <strain evidence="10 11">DSM 22007</strain>
    </source>
</reference>
<dbReference type="EMBL" id="FOEP01000004">
    <property type="protein sequence ID" value="SEQ08961.1"/>
    <property type="molecule type" value="Genomic_DNA"/>
</dbReference>
<evidence type="ECO:0000256" key="3">
    <source>
        <dbReference type="ARBA" id="ARBA00022475"/>
    </source>
</evidence>
<keyword evidence="3" id="KW-1003">Cell membrane</keyword>
<feature type="domain" description="MacB-like periplasmic core" evidence="9">
    <location>
        <begin position="25"/>
        <end position="235"/>
    </location>
</feature>
<feature type="transmembrane region" description="Helical" evidence="7">
    <location>
        <begin position="704"/>
        <end position="733"/>
    </location>
</feature>
<evidence type="ECO:0000256" key="2">
    <source>
        <dbReference type="ARBA" id="ARBA00005236"/>
    </source>
</evidence>
<evidence type="ECO:0000259" key="9">
    <source>
        <dbReference type="Pfam" id="PF12704"/>
    </source>
</evidence>
<comment type="similarity">
    <text evidence="2">Belongs to the ABC-4 integral membrane protein family. LolC/E subfamily.</text>
</comment>
<dbReference type="InterPro" id="IPR051447">
    <property type="entry name" value="Lipoprotein-release_system"/>
</dbReference>
<dbReference type="AlphaFoldDB" id="A0A1H9D6G4"/>
<evidence type="ECO:0000256" key="5">
    <source>
        <dbReference type="ARBA" id="ARBA00022989"/>
    </source>
</evidence>
<dbReference type="InterPro" id="IPR025857">
    <property type="entry name" value="MacB_PCD"/>
</dbReference>
<accession>A0A1H9D6G4</accession>
<evidence type="ECO:0000256" key="6">
    <source>
        <dbReference type="ARBA" id="ARBA00023136"/>
    </source>
</evidence>
<sequence length="788" mass="84623">MVSPLNRKLLRDLARIKGQAAAIGLVIALGVMMLVMMTGLVNTLDETRQAYYDRYRLADVFAPVTRAPNRMLARLAALPGVAAVEGRVSGSALIDIAKDELPIRARALSLPDTGTPRLNDIYLTAGRLPALGHADEIVLLEGFAKARDLTLNDNIAATMNGARRVFRITGLAQSPEFLYTVAPGEIVSDDARFAVFWMRRAALGAAYDMTGAFSEALIALSRGTNPQSVIQAADQILTSYGAAGAYDLTDLISNRFVTEEIRGLRSSSTAIPPIFLGVAAFLLYIVISRMVQAEREQIGLLKAFGYASSEVSLHYLKLVLLIAVAGAVAGSMAGIAAGSAMAVFYQNYFKFPFIVFSVDPRSFVVGFAVSILTASIGSLFVLKGVFALTPAVAMRPPAPPDYSRAYDLAGQMKRWLDQPSRMVLRRITRHPGRMIGAVIGIGTGLALSVSTLTIMAGFQTTIDLSFSAMDRSDMTLSFTTPQAPKALLELARLPGVLHVEPIRTAPAILRNGTYSYRGTVEGRPARPTLNRILSAKVEPITIRPEGLILAQSLATILHVKPGDTLTVEIRDGRRPLLRLPVIGTARTLIGAPAFMEIGALTRALKQPDQVSGAYLTIDTRQTKTLYARIKQMPAIAGVSLKSDARTALVTLMDTGPGAMRYVMLAVAAIITFGIVYNSARIAFAERTRDLASLRVMGFTRAETAFVLLGELAVVTLAAIPLGIGVGYGLSYLMAVGFSTDIYQIPVVFSPHSYGLAILAVLAASGLSGWLVKRELDQIDMISALKTRE</sequence>
<feature type="transmembrane region" description="Helical" evidence="7">
    <location>
        <begin position="661"/>
        <end position="683"/>
    </location>
</feature>
<feature type="transmembrane region" description="Helical" evidence="7">
    <location>
        <begin position="318"/>
        <end position="344"/>
    </location>
</feature>
<feature type="transmembrane region" description="Helical" evidence="7">
    <location>
        <begin position="364"/>
        <end position="386"/>
    </location>
</feature>
<comment type="subcellular location">
    <subcellularLocation>
        <location evidence="1">Cell membrane</location>
        <topology evidence="1">Multi-pass membrane protein</topology>
    </subcellularLocation>
</comment>
<evidence type="ECO:0000256" key="7">
    <source>
        <dbReference type="SAM" id="Phobius"/>
    </source>
</evidence>
<proteinExistence type="inferred from homology"/>
<feature type="transmembrane region" description="Helical" evidence="7">
    <location>
        <begin position="270"/>
        <end position="287"/>
    </location>
</feature>
<dbReference type="PANTHER" id="PTHR30489">
    <property type="entry name" value="LIPOPROTEIN-RELEASING SYSTEM TRANSMEMBRANE PROTEIN LOLE"/>
    <property type="match status" value="1"/>
</dbReference>
<organism evidence="10 11">
    <name type="scientific">Thalassovita taeanensis</name>
    <dbReference type="NCBI Taxonomy" id="657014"/>
    <lineage>
        <taxon>Bacteria</taxon>
        <taxon>Pseudomonadati</taxon>
        <taxon>Pseudomonadota</taxon>
        <taxon>Alphaproteobacteria</taxon>
        <taxon>Rhodobacterales</taxon>
        <taxon>Roseobacteraceae</taxon>
        <taxon>Thalassovita</taxon>
    </lineage>
</organism>
<feature type="transmembrane region" description="Helical" evidence="7">
    <location>
        <begin position="20"/>
        <end position="41"/>
    </location>
</feature>
<dbReference type="GO" id="GO:0098797">
    <property type="term" value="C:plasma membrane protein complex"/>
    <property type="evidence" value="ECO:0007669"/>
    <property type="project" value="TreeGrafter"/>
</dbReference>
<dbReference type="Pfam" id="PF12704">
    <property type="entry name" value="MacB_PCD"/>
    <property type="match status" value="1"/>
</dbReference>
<protein>
    <submittedName>
        <fullName evidence="10">Putative ABC transport system permease protein</fullName>
    </submittedName>
</protein>
<dbReference type="InterPro" id="IPR003838">
    <property type="entry name" value="ABC3_permease_C"/>
</dbReference>
<evidence type="ECO:0000256" key="4">
    <source>
        <dbReference type="ARBA" id="ARBA00022692"/>
    </source>
</evidence>
<keyword evidence="11" id="KW-1185">Reference proteome</keyword>
<feature type="domain" description="ABC3 transporter permease C-terminal" evidence="8">
    <location>
        <begin position="274"/>
        <end position="387"/>
    </location>
</feature>
<evidence type="ECO:0000256" key="1">
    <source>
        <dbReference type="ARBA" id="ARBA00004651"/>
    </source>
</evidence>
<dbReference type="Proteomes" id="UP000198634">
    <property type="component" value="Unassembled WGS sequence"/>
</dbReference>
<dbReference type="GO" id="GO:0044874">
    <property type="term" value="P:lipoprotein localization to outer membrane"/>
    <property type="evidence" value="ECO:0007669"/>
    <property type="project" value="TreeGrafter"/>
</dbReference>
<evidence type="ECO:0000259" key="8">
    <source>
        <dbReference type="Pfam" id="PF02687"/>
    </source>
</evidence>
<gene>
    <name evidence="10" type="ORF">SAMN04488092_10425</name>
</gene>
<keyword evidence="6 7" id="KW-0472">Membrane</keyword>
<feature type="transmembrane region" description="Helical" evidence="7">
    <location>
        <begin position="434"/>
        <end position="458"/>
    </location>
</feature>
<feature type="domain" description="ABC3 transporter permease C-terminal" evidence="8">
    <location>
        <begin position="662"/>
        <end position="770"/>
    </location>
</feature>
<dbReference type="STRING" id="657014.SAMN04488092_10425"/>
<dbReference type="Pfam" id="PF02687">
    <property type="entry name" value="FtsX"/>
    <property type="match status" value="2"/>
</dbReference>
<dbReference type="PANTHER" id="PTHR30489:SF0">
    <property type="entry name" value="LIPOPROTEIN-RELEASING SYSTEM TRANSMEMBRANE PROTEIN LOLE"/>
    <property type="match status" value="1"/>
</dbReference>
<name>A0A1H9D6G4_9RHOB</name>